<gene>
    <name evidence="2" type="ORF">HOO65_060145</name>
</gene>
<dbReference type="Proteomes" id="UP001610728">
    <property type="component" value="Unassembled WGS sequence"/>
</dbReference>
<dbReference type="GeneID" id="98119541"/>
<feature type="region of interest" description="Disordered" evidence="1">
    <location>
        <begin position="111"/>
        <end position="150"/>
    </location>
</feature>
<protein>
    <recommendedName>
        <fullName evidence="4">IBR domain-containing protein</fullName>
    </recommendedName>
</protein>
<feature type="compositionally biased region" description="Basic residues" evidence="1">
    <location>
        <begin position="44"/>
        <end position="56"/>
    </location>
</feature>
<dbReference type="Pfam" id="PF12511">
    <property type="entry name" value="DUF3716"/>
    <property type="match status" value="1"/>
</dbReference>
<accession>A0ABR4MDG6</accession>
<feature type="compositionally biased region" description="Low complexity" evidence="1">
    <location>
        <begin position="21"/>
        <end position="32"/>
    </location>
</feature>
<proteinExistence type="predicted"/>
<keyword evidence="3" id="KW-1185">Reference proteome</keyword>
<evidence type="ECO:0000256" key="1">
    <source>
        <dbReference type="SAM" id="MobiDB-lite"/>
    </source>
</evidence>
<reference evidence="2 3" key="1">
    <citation type="submission" date="2020-05" db="EMBL/GenBank/DDBJ databases">
        <title>Ceratocystis lukuohia genome.</title>
        <authorList>
            <person name="Harrington T.C."/>
            <person name="Kim K."/>
            <person name="Mayers C.G."/>
        </authorList>
    </citation>
    <scope>NUCLEOTIDE SEQUENCE [LARGE SCALE GENOMIC DNA]</scope>
    <source>
        <strain evidence="2 3">C4212</strain>
    </source>
</reference>
<evidence type="ECO:0000313" key="2">
    <source>
        <dbReference type="EMBL" id="KAL2886315.1"/>
    </source>
</evidence>
<comment type="caution">
    <text evidence="2">The sequence shown here is derived from an EMBL/GenBank/DDBJ whole genome shotgun (WGS) entry which is preliminary data.</text>
</comment>
<feature type="compositionally biased region" description="Low complexity" evidence="1">
    <location>
        <begin position="123"/>
        <end position="134"/>
    </location>
</feature>
<evidence type="ECO:0008006" key="4">
    <source>
        <dbReference type="Google" id="ProtNLM"/>
    </source>
</evidence>
<dbReference type="InterPro" id="IPR022190">
    <property type="entry name" value="DUF3716"/>
</dbReference>
<feature type="region of interest" description="Disordered" evidence="1">
    <location>
        <begin position="1"/>
        <end position="60"/>
    </location>
</feature>
<dbReference type="RefSeq" id="XP_070857495.1">
    <property type="nucleotide sequence ID" value="XM_071003861.1"/>
</dbReference>
<organism evidence="2 3">
    <name type="scientific">Ceratocystis lukuohia</name>
    <dbReference type="NCBI Taxonomy" id="2019550"/>
    <lineage>
        <taxon>Eukaryota</taxon>
        <taxon>Fungi</taxon>
        <taxon>Dikarya</taxon>
        <taxon>Ascomycota</taxon>
        <taxon>Pezizomycotina</taxon>
        <taxon>Sordariomycetes</taxon>
        <taxon>Hypocreomycetidae</taxon>
        <taxon>Microascales</taxon>
        <taxon>Ceratocystidaceae</taxon>
        <taxon>Ceratocystis</taxon>
    </lineage>
</organism>
<evidence type="ECO:0000313" key="3">
    <source>
        <dbReference type="Proteomes" id="UP001610728"/>
    </source>
</evidence>
<sequence length="492" mass="52618">MSMRAGAATTAPARSPVRNRATSIATSTTAVTGNNKITKPGPPARRHPHSHPHTHGRPSPLLEDTLERIANGEDGLDDTVNVNVSVSTTASTDPVSITTEAQASIDASAALVHHEQQQHQHQHQQAQAQQQHQDQAQHHQQHQHQHHDLAAVAADAADTQRQLQNLSAAANLLANSTNDPTIHPELQRLSAVDNQSAIATAARTLDQAVQDQLQDMQTDSSIGAAAAASLVMDTTSGSTNENNFETAEILARASGYTNLDIESAASTLSKRLAPQPGRRIAVQRRQDQTLNLGRRSNVEALLAHIAGNEAASACKNCHKGHGPWNTCVVVEGQMCGSCANCWYNASGSRCSFHETNNPQAHQPALHNNRASTFHSQAAASRLSQTSQGLLLQPNAAFAATSATQAQGIVAADFAALHSGLDDEATTLIEKAFREVREGSARARHLLAIDAAAKQLALRMHEYDVFLQTPEGAQMRQEELESLRSPDPASMNM</sequence>
<dbReference type="EMBL" id="JABSNW010000006">
    <property type="protein sequence ID" value="KAL2886315.1"/>
    <property type="molecule type" value="Genomic_DNA"/>
</dbReference>
<name>A0ABR4MDG6_9PEZI</name>